<reference evidence="2" key="1">
    <citation type="journal article" date="2015" name="Nat. Genet.">
        <title>The genome and transcriptome of the zoonotic hookworm Ancylostoma ceylanicum identify infection-specific gene families.</title>
        <authorList>
            <person name="Schwarz E.M."/>
            <person name="Hu Y."/>
            <person name="Antoshechkin I."/>
            <person name="Miller M.M."/>
            <person name="Sternberg P.W."/>
            <person name="Aroian R.V."/>
        </authorList>
    </citation>
    <scope>NUCLEOTIDE SEQUENCE</scope>
    <source>
        <strain evidence="2">HY135</strain>
    </source>
</reference>
<protein>
    <submittedName>
        <fullName evidence="1">Uncharacterized protein</fullName>
    </submittedName>
</protein>
<evidence type="ECO:0000313" key="2">
    <source>
        <dbReference type="Proteomes" id="UP000024635"/>
    </source>
</evidence>
<dbReference type="Proteomes" id="UP000024635">
    <property type="component" value="Unassembled WGS sequence"/>
</dbReference>
<gene>
    <name evidence="1" type="primary">Acey_s0442.g1532</name>
    <name evidence="1" type="ORF">Y032_0442g1532</name>
</gene>
<accession>A0A016WZC0</accession>
<dbReference type="AlphaFoldDB" id="A0A016WZC0"/>
<dbReference type="EMBL" id="JARK01000042">
    <property type="protein sequence ID" value="EYC45005.1"/>
    <property type="molecule type" value="Genomic_DNA"/>
</dbReference>
<organism evidence="1 2">
    <name type="scientific">Ancylostoma ceylanicum</name>
    <dbReference type="NCBI Taxonomy" id="53326"/>
    <lineage>
        <taxon>Eukaryota</taxon>
        <taxon>Metazoa</taxon>
        <taxon>Ecdysozoa</taxon>
        <taxon>Nematoda</taxon>
        <taxon>Chromadorea</taxon>
        <taxon>Rhabditida</taxon>
        <taxon>Rhabditina</taxon>
        <taxon>Rhabditomorpha</taxon>
        <taxon>Strongyloidea</taxon>
        <taxon>Ancylostomatidae</taxon>
        <taxon>Ancylostomatinae</taxon>
        <taxon>Ancylostoma</taxon>
    </lineage>
</organism>
<keyword evidence="2" id="KW-1185">Reference proteome</keyword>
<name>A0A016WZC0_9BILA</name>
<sequence>MSTPVDDYSLASFRCSNTFLRPTICFKMYTSFLVNNDIMTGLYPWTHTCCLFRALYALSQEPQVAFFSECFLVSGAEL</sequence>
<evidence type="ECO:0000313" key="1">
    <source>
        <dbReference type="EMBL" id="EYC45005.1"/>
    </source>
</evidence>
<proteinExistence type="predicted"/>
<comment type="caution">
    <text evidence="1">The sequence shown here is derived from an EMBL/GenBank/DDBJ whole genome shotgun (WGS) entry which is preliminary data.</text>
</comment>